<evidence type="ECO:0000313" key="3">
    <source>
        <dbReference type="EMBL" id="MFB9231193.1"/>
    </source>
</evidence>
<evidence type="ECO:0000256" key="1">
    <source>
        <dbReference type="SAM" id="SignalP"/>
    </source>
</evidence>
<dbReference type="EMBL" id="JBHMEA010000016">
    <property type="protein sequence ID" value="MFB9231193.1"/>
    <property type="molecule type" value="Genomic_DNA"/>
</dbReference>
<protein>
    <submittedName>
        <fullName evidence="3">YybH family protein</fullName>
    </submittedName>
</protein>
<dbReference type="Gene3D" id="3.10.450.50">
    <property type="match status" value="1"/>
</dbReference>
<evidence type="ECO:0000313" key="4">
    <source>
        <dbReference type="Proteomes" id="UP001589683"/>
    </source>
</evidence>
<evidence type="ECO:0000259" key="2">
    <source>
        <dbReference type="Pfam" id="PF14534"/>
    </source>
</evidence>
<proteinExistence type="predicted"/>
<dbReference type="SUPFAM" id="SSF54427">
    <property type="entry name" value="NTF2-like"/>
    <property type="match status" value="1"/>
</dbReference>
<gene>
    <name evidence="3" type="ORF">ACFFUT_05265</name>
</gene>
<reference evidence="3 4" key="1">
    <citation type="submission" date="2024-09" db="EMBL/GenBank/DDBJ databases">
        <authorList>
            <person name="Sun Q."/>
            <person name="Mori K."/>
        </authorList>
    </citation>
    <scope>NUCLEOTIDE SEQUENCE [LARGE SCALE GENOMIC DNA]</scope>
    <source>
        <strain evidence="3 4">CECT 8726</strain>
    </source>
</reference>
<accession>A0ABV5JCK9</accession>
<organism evidence="3 4">
    <name type="scientific">Pseudohalocynthiibacter aestuariivivens</name>
    <dbReference type="NCBI Taxonomy" id="1591409"/>
    <lineage>
        <taxon>Bacteria</taxon>
        <taxon>Pseudomonadati</taxon>
        <taxon>Pseudomonadota</taxon>
        <taxon>Alphaproteobacteria</taxon>
        <taxon>Rhodobacterales</taxon>
        <taxon>Paracoccaceae</taxon>
        <taxon>Pseudohalocynthiibacter</taxon>
    </lineage>
</organism>
<name>A0ABV5JCK9_9RHOB</name>
<dbReference type="InterPro" id="IPR032710">
    <property type="entry name" value="NTF2-like_dom_sf"/>
</dbReference>
<feature type="signal peptide" evidence="1">
    <location>
        <begin position="1"/>
        <end position="22"/>
    </location>
</feature>
<dbReference type="InterPro" id="IPR027843">
    <property type="entry name" value="DUF4440"/>
</dbReference>
<keyword evidence="1" id="KW-0732">Signal</keyword>
<sequence length="147" mass="15523">MGHFVKTIFAVIATSTVSFAYAGTAEDIAARVETFEAAFNSGDAAAVASHYTTDSALLAPDTARIDGREAIQGLWQAYVDAGVVDLKLTTVDLDDLGGIANEIGTYTLTAPDGNGGMVQAGGKYIVVWKADDSGVWHLHWDIWNSTP</sequence>
<dbReference type="Pfam" id="PF14534">
    <property type="entry name" value="DUF4440"/>
    <property type="match status" value="1"/>
</dbReference>
<feature type="chain" id="PRO_5045651367" evidence="1">
    <location>
        <begin position="23"/>
        <end position="147"/>
    </location>
</feature>
<feature type="domain" description="DUF4440" evidence="2">
    <location>
        <begin position="28"/>
        <end position="137"/>
    </location>
</feature>
<comment type="caution">
    <text evidence="3">The sequence shown here is derived from an EMBL/GenBank/DDBJ whole genome shotgun (WGS) entry which is preliminary data.</text>
</comment>
<dbReference type="RefSeq" id="WP_213889067.1">
    <property type="nucleotide sequence ID" value="NZ_JAGFNU010000005.1"/>
</dbReference>
<dbReference type="Proteomes" id="UP001589683">
    <property type="component" value="Unassembled WGS sequence"/>
</dbReference>
<keyword evidence="4" id="KW-1185">Reference proteome</keyword>